<sequence>MIPAKRPREESEPSTTAAAVALSPPVSIGGGGSDTLQKQYIETRGENDPKIVKNSLYGTSRSALGWGTPFQQAPKCSVEGYPNIHIGISSLNGVPGKDREMPKLMAQYVKKFQCLEHCYPYHRMCDPNVWDGWKAMMQRRPEFVFTIKANQYLTHTRRLEMDEDLAQHIDNFFVQRVPLLGVHLGPVLVQLPPNFHKNDGHLERIRAVAARIPSTVRIAVEFRHKSWFCDEVYDVLKELKWGLVVTHNEDIGESPFVITNPSFLYVRLHGAVSQYVGDYGPVLMLRWAEIIAKFVQEDPSRHVYFFLNNNESQIGGLTSSIVDASSLTQSLAKLLPKSQAPNTAAATTTTPSSSQKPAAVANTPTKTPPAEEVVIVD</sequence>
<reference evidence="3" key="1">
    <citation type="submission" date="2015-09" db="EMBL/GenBank/DDBJ databases">
        <authorList>
            <consortium name="Pathogen Informatics"/>
        </authorList>
    </citation>
    <scope>NUCLEOTIDE SEQUENCE [LARGE SCALE GENOMIC DNA]</scope>
    <source>
        <strain evidence="3">Lake Konstanz</strain>
    </source>
</reference>
<organism evidence="2 3">
    <name type="scientific">Bodo saltans</name>
    <name type="common">Flagellated protozoan</name>
    <dbReference type="NCBI Taxonomy" id="75058"/>
    <lineage>
        <taxon>Eukaryota</taxon>
        <taxon>Discoba</taxon>
        <taxon>Euglenozoa</taxon>
        <taxon>Kinetoplastea</taxon>
        <taxon>Metakinetoplastina</taxon>
        <taxon>Eubodonida</taxon>
        <taxon>Bodonidae</taxon>
        <taxon>Bodo</taxon>
    </lineage>
</organism>
<dbReference type="VEuPathDB" id="TriTrypDB:BSAL_82230"/>
<feature type="compositionally biased region" description="Low complexity" evidence="1">
    <location>
        <begin position="338"/>
        <end position="359"/>
    </location>
</feature>
<dbReference type="AlphaFoldDB" id="A0A0S4J806"/>
<dbReference type="Gene3D" id="3.20.20.410">
    <property type="entry name" value="Protein of unknown function UPF0759"/>
    <property type="match status" value="1"/>
</dbReference>
<dbReference type="PANTHER" id="PTHR30348">
    <property type="entry name" value="UNCHARACTERIZED PROTEIN YECE"/>
    <property type="match status" value="1"/>
</dbReference>
<dbReference type="OMA" id="LEHCYTF"/>
<name>A0A0S4J806_BODSA</name>
<evidence type="ECO:0008006" key="4">
    <source>
        <dbReference type="Google" id="ProtNLM"/>
    </source>
</evidence>
<dbReference type="InterPro" id="IPR002763">
    <property type="entry name" value="DUF72"/>
</dbReference>
<evidence type="ECO:0000256" key="1">
    <source>
        <dbReference type="SAM" id="MobiDB-lite"/>
    </source>
</evidence>
<evidence type="ECO:0000313" key="2">
    <source>
        <dbReference type="EMBL" id="CUG62969.1"/>
    </source>
</evidence>
<accession>A0A0S4J806</accession>
<dbReference type="EMBL" id="CYKH01000904">
    <property type="protein sequence ID" value="CUG62969.1"/>
    <property type="molecule type" value="Genomic_DNA"/>
</dbReference>
<protein>
    <recommendedName>
        <fullName evidence="4">DUF72 domain-containing protein</fullName>
    </recommendedName>
</protein>
<gene>
    <name evidence="2" type="ORF">BSAL_82230</name>
</gene>
<feature type="compositionally biased region" description="Basic and acidic residues" evidence="1">
    <location>
        <begin position="1"/>
        <end position="11"/>
    </location>
</feature>
<feature type="region of interest" description="Disordered" evidence="1">
    <location>
        <begin position="338"/>
        <end position="377"/>
    </location>
</feature>
<dbReference type="PANTHER" id="PTHR30348:SF4">
    <property type="entry name" value="DUF72 DOMAIN-CONTAINING PROTEIN"/>
    <property type="match status" value="1"/>
</dbReference>
<dbReference type="Proteomes" id="UP000051952">
    <property type="component" value="Unassembled WGS sequence"/>
</dbReference>
<evidence type="ECO:0000313" key="3">
    <source>
        <dbReference type="Proteomes" id="UP000051952"/>
    </source>
</evidence>
<dbReference type="SUPFAM" id="SSF117396">
    <property type="entry name" value="TM1631-like"/>
    <property type="match status" value="1"/>
</dbReference>
<dbReference type="InterPro" id="IPR036520">
    <property type="entry name" value="UPF0759_sf"/>
</dbReference>
<proteinExistence type="predicted"/>
<feature type="region of interest" description="Disordered" evidence="1">
    <location>
        <begin position="1"/>
        <end position="35"/>
    </location>
</feature>
<dbReference type="Pfam" id="PF01904">
    <property type="entry name" value="DUF72"/>
    <property type="match status" value="1"/>
</dbReference>
<keyword evidence="3" id="KW-1185">Reference proteome</keyword>
<dbReference type="OrthoDB" id="10267663at2759"/>